<dbReference type="AlphaFoldDB" id="A0A1Y6CTR3"/>
<dbReference type="EMBL" id="FXAM01000001">
    <property type="protein sequence ID" value="SMF93677.1"/>
    <property type="molecule type" value="Genomic_DNA"/>
</dbReference>
<proteinExistence type="predicted"/>
<dbReference type="Proteomes" id="UP000192923">
    <property type="component" value="Unassembled WGS sequence"/>
</dbReference>
<dbReference type="Gene3D" id="3.40.190.10">
    <property type="entry name" value="Periplasmic binding protein-like II"/>
    <property type="match status" value="1"/>
</dbReference>
<dbReference type="STRING" id="1760988.SAMN02949497_0964"/>
<accession>A0A1Y6CTR3</accession>
<dbReference type="Pfam" id="PF12974">
    <property type="entry name" value="Phosphonate-bd"/>
    <property type="match status" value="1"/>
</dbReference>
<sequence length="506" mass="55722">MSPTLLHIQPVDSADPNLRRYVLSGIIDVDAIPALEPLYGFPDGIRVELDFAAVQRVNSMGLAQLLKLFEHWQAKRIDIRVENANRMTAMLFKMTGLDRFLGASGAKSAPAATPPAPAERIRVRLRGILDIDAIATLEPLYKLPDGAEVELDFAEVQRINSMGLAQLLKLFEHWQARGIGIRASHVGRMTAMLFKMTGLERFLVPEAAAQPALAVNSGLSLDGPAAPAKPSAYAKPVVSTGPRAMVPPATAPVAATGGQALNWQVHMQSNQQLNGWYFLNTHLQRRLGLAAHLDIADDLLADRGKAPAPAELVFIKPFDAVRLITRQGYRPLARPSDQSDEVTLLARADDGRATLAEFAGCKVAAATPDTFVYLLGRYLLDEHGLDSGAMRYQFPGHEIKAVQMLLKGEADLLFMHGENYRRLSGMTRRMVRALDHSEAGFAFHLWCLSPRRAELAEPLRDFLIGMNHDEEGRKLLAELGYAEWVEPIPEDIDMLERIYTLYGGGD</sequence>
<dbReference type="RefSeq" id="WP_085210441.1">
    <property type="nucleotide sequence ID" value="NZ_FXAM01000001.1"/>
</dbReference>
<dbReference type="InterPro" id="IPR058548">
    <property type="entry name" value="MlaB-like_STAS"/>
</dbReference>
<dbReference type="Pfam" id="PF01740">
    <property type="entry name" value="STAS"/>
    <property type="match status" value="1"/>
</dbReference>
<feature type="domain" description="STAS" evidence="1">
    <location>
        <begin position="47"/>
        <end position="101"/>
    </location>
</feature>
<dbReference type="Gene3D" id="3.30.750.24">
    <property type="entry name" value="STAS domain"/>
    <property type="match status" value="2"/>
</dbReference>
<dbReference type="InterPro" id="IPR002645">
    <property type="entry name" value="STAS_dom"/>
</dbReference>
<dbReference type="InterPro" id="IPR052746">
    <property type="entry name" value="MlaB_ABC_Transporter"/>
</dbReference>
<gene>
    <name evidence="3" type="ORF">SAMN02949497_0964</name>
</gene>
<dbReference type="Pfam" id="PF13466">
    <property type="entry name" value="STAS_2"/>
    <property type="match status" value="1"/>
</dbReference>
<dbReference type="OrthoDB" id="5291355at2"/>
<dbReference type="CDD" id="cd07043">
    <property type="entry name" value="STAS_anti-anti-sigma_factors"/>
    <property type="match status" value="2"/>
</dbReference>
<dbReference type="PANTHER" id="PTHR35849">
    <property type="entry name" value="BLR2341 PROTEIN"/>
    <property type="match status" value="1"/>
</dbReference>
<dbReference type="SUPFAM" id="SSF53850">
    <property type="entry name" value="Periplasmic binding protein-like II"/>
    <property type="match status" value="1"/>
</dbReference>
<dbReference type="PANTHER" id="PTHR35849:SF1">
    <property type="entry name" value="INTERMEMBRANE PHOSPHOLIPID TRANSPORT SYSTEM BINDING PROTEIN MLAB"/>
    <property type="match status" value="1"/>
</dbReference>
<evidence type="ECO:0000259" key="2">
    <source>
        <dbReference type="Pfam" id="PF13466"/>
    </source>
</evidence>
<protein>
    <submittedName>
        <fullName evidence="3">ABC-type phosphate/phosphonate transport system, substrate-binding protein</fullName>
    </submittedName>
</protein>
<organism evidence="3 4">
    <name type="scientific">Methylomagnum ishizawai</name>
    <dbReference type="NCBI Taxonomy" id="1760988"/>
    <lineage>
        <taxon>Bacteria</taxon>
        <taxon>Pseudomonadati</taxon>
        <taxon>Pseudomonadota</taxon>
        <taxon>Gammaproteobacteria</taxon>
        <taxon>Methylococcales</taxon>
        <taxon>Methylococcaceae</taxon>
        <taxon>Methylomagnum</taxon>
    </lineage>
</organism>
<evidence type="ECO:0000259" key="1">
    <source>
        <dbReference type="Pfam" id="PF01740"/>
    </source>
</evidence>
<evidence type="ECO:0000313" key="3">
    <source>
        <dbReference type="EMBL" id="SMF93677.1"/>
    </source>
</evidence>
<evidence type="ECO:0000313" key="4">
    <source>
        <dbReference type="Proteomes" id="UP000192923"/>
    </source>
</evidence>
<keyword evidence="4" id="KW-1185">Reference proteome</keyword>
<reference evidence="3 4" key="1">
    <citation type="submission" date="2016-12" db="EMBL/GenBank/DDBJ databases">
        <authorList>
            <person name="Song W.-J."/>
            <person name="Kurnit D.M."/>
        </authorList>
    </citation>
    <scope>NUCLEOTIDE SEQUENCE [LARGE SCALE GENOMIC DNA]</scope>
    <source>
        <strain evidence="3 4">175</strain>
    </source>
</reference>
<dbReference type="InterPro" id="IPR036513">
    <property type="entry name" value="STAS_dom_sf"/>
</dbReference>
<dbReference type="SUPFAM" id="SSF52091">
    <property type="entry name" value="SpoIIaa-like"/>
    <property type="match status" value="2"/>
</dbReference>
<feature type="domain" description="MlaB-like STAS" evidence="2">
    <location>
        <begin position="123"/>
        <end position="200"/>
    </location>
</feature>
<name>A0A1Y6CTR3_9GAMM</name>